<dbReference type="HOGENOM" id="CLU_003912_0_0_1"/>
<dbReference type="SUPFAM" id="SSF48403">
    <property type="entry name" value="Ankyrin repeat"/>
    <property type="match status" value="1"/>
</dbReference>
<keyword evidence="4" id="KW-1133">Transmembrane helix</keyword>
<dbReference type="CDD" id="cd00102">
    <property type="entry name" value="IPT"/>
    <property type="match status" value="1"/>
</dbReference>
<dbReference type="Proteomes" id="UP000054279">
    <property type="component" value="Unassembled WGS sequence"/>
</dbReference>
<keyword evidence="4" id="KW-0472">Membrane</keyword>
<dbReference type="InterPro" id="IPR014756">
    <property type="entry name" value="Ig_E-set"/>
</dbReference>
<feature type="compositionally biased region" description="Pro residues" evidence="3">
    <location>
        <begin position="565"/>
        <end position="577"/>
    </location>
</feature>
<feature type="compositionally biased region" description="Basic and acidic residues" evidence="3">
    <location>
        <begin position="1110"/>
        <end position="1130"/>
    </location>
</feature>
<feature type="compositionally biased region" description="Low complexity" evidence="3">
    <location>
        <begin position="666"/>
        <end position="697"/>
    </location>
</feature>
<organism evidence="6 7">
    <name type="scientific">Sphaerobolus stellatus (strain SS14)</name>
    <dbReference type="NCBI Taxonomy" id="990650"/>
    <lineage>
        <taxon>Eukaryota</taxon>
        <taxon>Fungi</taxon>
        <taxon>Dikarya</taxon>
        <taxon>Basidiomycota</taxon>
        <taxon>Agaricomycotina</taxon>
        <taxon>Agaricomycetes</taxon>
        <taxon>Phallomycetidae</taxon>
        <taxon>Geastrales</taxon>
        <taxon>Sphaerobolaceae</taxon>
        <taxon>Sphaerobolus</taxon>
    </lineage>
</organism>
<keyword evidence="1 2" id="KW-0040">ANK repeat</keyword>
<feature type="compositionally biased region" description="Low complexity" evidence="3">
    <location>
        <begin position="19"/>
        <end position="40"/>
    </location>
</feature>
<feature type="region of interest" description="Disordered" evidence="3">
    <location>
        <begin position="355"/>
        <end position="379"/>
    </location>
</feature>
<dbReference type="Gene3D" id="1.25.40.20">
    <property type="entry name" value="Ankyrin repeat-containing domain"/>
    <property type="match status" value="1"/>
</dbReference>
<dbReference type="PROSITE" id="PS50088">
    <property type="entry name" value="ANK_REPEAT"/>
    <property type="match status" value="1"/>
</dbReference>
<dbReference type="OrthoDB" id="71307at2759"/>
<evidence type="ECO:0000256" key="3">
    <source>
        <dbReference type="SAM" id="MobiDB-lite"/>
    </source>
</evidence>
<dbReference type="GO" id="GO:0003690">
    <property type="term" value="F:double-stranded DNA binding"/>
    <property type="evidence" value="ECO:0007669"/>
    <property type="project" value="TreeGrafter"/>
</dbReference>
<feature type="region of interest" description="Disordered" evidence="3">
    <location>
        <begin position="191"/>
        <end position="233"/>
    </location>
</feature>
<feature type="region of interest" description="Disordered" evidence="3">
    <location>
        <begin position="418"/>
        <end position="468"/>
    </location>
</feature>
<reference evidence="6 7" key="1">
    <citation type="submission" date="2014-06" db="EMBL/GenBank/DDBJ databases">
        <title>Evolutionary Origins and Diversification of the Mycorrhizal Mutualists.</title>
        <authorList>
            <consortium name="DOE Joint Genome Institute"/>
            <consortium name="Mycorrhizal Genomics Consortium"/>
            <person name="Kohler A."/>
            <person name="Kuo A."/>
            <person name="Nagy L.G."/>
            <person name="Floudas D."/>
            <person name="Copeland A."/>
            <person name="Barry K.W."/>
            <person name="Cichocki N."/>
            <person name="Veneault-Fourrey C."/>
            <person name="LaButti K."/>
            <person name="Lindquist E.A."/>
            <person name="Lipzen A."/>
            <person name="Lundell T."/>
            <person name="Morin E."/>
            <person name="Murat C."/>
            <person name="Riley R."/>
            <person name="Ohm R."/>
            <person name="Sun H."/>
            <person name="Tunlid A."/>
            <person name="Henrissat B."/>
            <person name="Grigoriev I.V."/>
            <person name="Hibbett D.S."/>
            <person name="Martin F."/>
        </authorList>
    </citation>
    <scope>NUCLEOTIDE SEQUENCE [LARGE SCALE GENOMIC DNA]</scope>
    <source>
        <strain evidence="6 7">SS14</strain>
    </source>
</reference>
<dbReference type="GO" id="GO:0005634">
    <property type="term" value="C:nucleus"/>
    <property type="evidence" value="ECO:0007669"/>
    <property type="project" value="TreeGrafter"/>
</dbReference>
<dbReference type="GO" id="GO:0003712">
    <property type="term" value="F:transcription coregulator activity"/>
    <property type="evidence" value="ECO:0007669"/>
    <property type="project" value="TreeGrafter"/>
</dbReference>
<evidence type="ECO:0000256" key="1">
    <source>
        <dbReference type="ARBA" id="ARBA00023043"/>
    </source>
</evidence>
<feature type="region of interest" description="Disordered" evidence="3">
    <location>
        <begin position="300"/>
        <end position="342"/>
    </location>
</feature>
<feature type="compositionally biased region" description="Polar residues" evidence="3">
    <location>
        <begin position="222"/>
        <end position="233"/>
    </location>
</feature>
<feature type="region of interest" description="Disordered" evidence="3">
    <location>
        <begin position="143"/>
        <end position="167"/>
    </location>
</feature>
<feature type="compositionally biased region" description="Low complexity" evidence="3">
    <location>
        <begin position="303"/>
        <end position="318"/>
    </location>
</feature>
<feature type="region of interest" description="Disordered" evidence="3">
    <location>
        <begin position="565"/>
        <end position="622"/>
    </location>
</feature>
<sequence length="1416" mass="153472">MASTLISMTAHDPQRASRSRSPSTTDSPSPGSASSDSPSSSDRDTHLSALPHWAQTPSIAGHKGHGMDVDGYNHVMDFDTEMAFGGSIVNGSDPYANYSMDEIVMSNTPDNTKQEMLLLEEFIRDGAYDPTPTNPMSTPQYITSPTSPEGYPQSIAPEVNHSPPRPPSASDIIPTAQPFVSQVPPNFVPSHLSTPEESQHSISMGEYFKSEPSSSQSPASWQGEQATVKTETVSSNSPLQLPFDQIPSVVVSSKVVYPPKEACLDLPIVFPSIPMAGTKSRVETQIKLAFQLAISVSDSAGYPSNSEASPSPSAEEGGSLTGSPSLMSRAVSPEGYDSSHLWPTHDRVGTYRYLRLPHGTTTKRRPPAGSNGKREAKLSDEDLQETLQMTADVVCCSSPHVAVQSCQSCQAREAKRTARKLAARVRPPPGSRKVKSKGGTKKASKRINEEDQESTLEDEDDPEEPNVDSSILQFNCAEVLGISSGSLTLPMRITCYCRHHKEKIGFSIVFTLTDYTGRMVARGSTPPILITDDHKSTNAVSKLPPMHPLRQTLHANSPPPVVPLPVPIGEPQQPIPIQPAEETARPPTKRREAPDLAKKRRSKPYDGRPVKTVGTGPGIEGRQGVVLALHPAHARMQEAKSQTSSTPTTRSPTPSIVMENKFAHASQSQSQEPQSQQTPEQVHSQPQVQMQQNGVQVISSPVSAHVGPESYQGTQMYSPLPARSTTVSPSSSSAPSYAPMPMESSLYSHLHYPLNNQIASTSSAPLYPSIAFPSAMPKIHRLIPSSGPITGGIEVTILGVNFHPNLPLECMFGGVVASSTHRWSENTLVCVLPPRAAPGLVAVEFKGIKSEGQDEVACLFNYVDESDRQLMELALQVVGLKMTGKIEEARNVAMRIVGTQSPSMTTGEVNQMNTLSETSMMHHQLLGSLSGVDLETLTIKLLTLLDVPMESARRSPDDTINHKNATGQTLLHLATLLALPSLVSCLAGRSIDMDACNNNGMTALHFAAMTGWREGVELLLDGGADPHIIDSMGLTPAERARNAGFAAVADLLDINDDALGEGESGEDGDDERWYSEAEESSGDVESERRSSDFTAPVYGVRSRMASSTHLHRDVQDESSETESHDEEHKPTATSSPEASLQLPKDSEKANAHLNEKQDTSFVERLQRTLPHGILPQMPGFFQMQLPDMPWGAFQNIPVFPVFVPLPNLPNLPNWPWIGDGEKKAANESGNGSGDKQQQPPLAMLWTAYDSIANNAWRAQWEKWTALQTNQNNAELPPYTPRSEEQQKGEPPQPETTATAPAPAPAPSSAPEEAGPSTHVEQPAPAPRHSVTRAAAAKVKRRLGYGSVRIPETEVEAYVYRPRRQKFYGKQDRMLVLFWLPILCLAVAYALYTALPIAFEGLSQAVRGFLPAPLQRI</sequence>
<feature type="region of interest" description="Disordered" evidence="3">
    <location>
        <begin position="1057"/>
        <end position="1146"/>
    </location>
</feature>
<feature type="domain" description="IPT/TIG" evidence="5">
    <location>
        <begin position="776"/>
        <end position="863"/>
    </location>
</feature>
<feature type="compositionally biased region" description="Low complexity" evidence="3">
    <location>
        <begin position="210"/>
        <end position="220"/>
    </location>
</feature>
<protein>
    <recommendedName>
        <fullName evidence="5">IPT/TIG domain-containing protein</fullName>
    </recommendedName>
</protein>
<feature type="compositionally biased region" description="Polar residues" evidence="3">
    <location>
        <begin position="1227"/>
        <end position="1238"/>
    </location>
</feature>
<evidence type="ECO:0000259" key="5">
    <source>
        <dbReference type="SMART" id="SM00429"/>
    </source>
</evidence>
<feature type="region of interest" description="Disordered" evidence="3">
    <location>
        <begin position="1"/>
        <end position="48"/>
    </location>
</feature>
<dbReference type="InterPro" id="IPR057962">
    <property type="entry name" value="SPT23_MGA2_DBD"/>
</dbReference>
<dbReference type="GO" id="GO:0006357">
    <property type="term" value="P:regulation of transcription by RNA polymerase II"/>
    <property type="evidence" value="ECO:0007669"/>
    <property type="project" value="TreeGrafter"/>
</dbReference>
<evidence type="ECO:0000313" key="6">
    <source>
        <dbReference type="EMBL" id="KIJ39857.1"/>
    </source>
</evidence>
<dbReference type="PANTHER" id="PTHR23335:SF1">
    <property type="entry name" value="CALMODULIN-BINDING TRANSCRIPTION ACTIVATOR, ISOFORM F"/>
    <property type="match status" value="1"/>
</dbReference>
<dbReference type="EMBL" id="KN837148">
    <property type="protein sequence ID" value="KIJ39857.1"/>
    <property type="molecule type" value="Genomic_DNA"/>
</dbReference>
<evidence type="ECO:0000313" key="7">
    <source>
        <dbReference type="Proteomes" id="UP000054279"/>
    </source>
</evidence>
<dbReference type="Gene3D" id="2.60.40.10">
    <property type="entry name" value="Immunoglobulins"/>
    <property type="match status" value="1"/>
</dbReference>
<accession>A0A0C9VEQ7</accession>
<feature type="compositionally biased region" description="Low complexity" evidence="3">
    <location>
        <begin position="1308"/>
        <end position="1317"/>
    </location>
</feature>
<dbReference type="PANTHER" id="PTHR23335">
    <property type="entry name" value="CALMODULIN-BINDING TRANSCRIPTION ACTIVATOR CAMTA"/>
    <property type="match status" value="1"/>
</dbReference>
<feature type="compositionally biased region" description="Polar residues" evidence="3">
    <location>
        <begin position="711"/>
        <end position="727"/>
    </location>
</feature>
<feature type="compositionally biased region" description="Acidic residues" evidence="3">
    <location>
        <begin position="1057"/>
        <end position="1084"/>
    </location>
</feature>
<feature type="compositionally biased region" description="Polar residues" evidence="3">
    <location>
        <begin position="191"/>
        <end position="202"/>
    </location>
</feature>
<feature type="compositionally biased region" description="Low complexity" evidence="3">
    <location>
        <begin position="641"/>
        <end position="655"/>
    </location>
</feature>
<dbReference type="InterPro" id="IPR002909">
    <property type="entry name" value="IPT_dom"/>
</dbReference>
<dbReference type="SMART" id="SM00248">
    <property type="entry name" value="ANK"/>
    <property type="match status" value="2"/>
</dbReference>
<keyword evidence="7" id="KW-1185">Reference proteome</keyword>
<keyword evidence="4" id="KW-0812">Transmembrane</keyword>
<dbReference type="Pfam" id="PF01833">
    <property type="entry name" value="TIG"/>
    <property type="match status" value="1"/>
</dbReference>
<dbReference type="PROSITE" id="PS50297">
    <property type="entry name" value="ANK_REP_REGION"/>
    <property type="match status" value="1"/>
</dbReference>
<feature type="compositionally biased region" description="Basic and acidic residues" evidence="3">
    <location>
        <begin position="589"/>
        <end position="609"/>
    </location>
</feature>
<name>A0A0C9VEQ7_SPHS4</name>
<dbReference type="SMART" id="SM00429">
    <property type="entry name" value="IPT"/>
    <property type="match status" value="1"/>
</dbReference>
<feature type="compositionally biased region" description="Acidic residues" evidence="3">
    <location>
        <begin position="450"/>
        <end position="466"/>
    </location>
</feature>
<dbReference type="Pfam" id="PF12796">
    <property type="entry name" value="Ank_2"/>
    <property type="match status" value="1"/>
</dbReference>
<feature type="region of interest" description="Disordered" evidence="3">
    <location>
        <begin position="1219"/>
        <end position="1238"/>
    </location>
</feature>
<dbReference type="SUPFAM" id="SSF81296">
    <property type="entry name" value="E set domains"/>
    <property type="match status" value="1"/>
</dbReference>
<gene>
    <name evidence="6" type="ORF">M422DRAFT_68676</name>
</gene>
<evidence type="ECO:0000256" key="4">
    <source>
        <dbReference type="SAM" id="Phobius"/>
    </source>
</evidence>
<dbReference type="InterPro" id="IPR036770">
    <property type="entry name" value="Ankyrin_rpt-contain_sf"/>
</dbReference>
<feature type="transmembrane region" description="Helical" evidence="4">
    <location>
        <begin position="1373"/>
        <end position="1391"/>
    </location>
</feature>
<evidence type="ECO:0000256" key="2">
    <source>
        <dbReference type="PROSITE-ProRule" id="PRU00023"/>
    </source>
</evidence>
<feature type="region of interest" description="Disordered" evidence="3">
    <location>
        <begin position="1272"/>
        <end position="1330"/>
    </location>
</feature>
<dbReference type="InterPro" id="IPR013783">
    <property type="entry name" value="Ig-like_fold"/>
</dbReference>
<feature type="repeat" description="ANK" evidence="2">
    <location>
        <begin position="999"/>
        <end position="1031"/>
    </location>
</feature>
<dbReference type="InterPro" id="IPR002110">
    <property type="entry name" value="Ankyrin_rpt"/>
</dbReference>
<proteinExistence type="predicted"/>
<feature type="region of interest" description="Disordered" evidence="3">
    <location>
        <begin position="634"/>
        <end position="736"/>
    </location>
</feature>
<dbReference type="Pfam" id="PF25603">
    <property type="entry name" value="SPT23_MGA2_DBD"/>
    <property type="match status" value="1"/>
</dbReference>
<feature type="compositionally biased region" description="Basic residues" evidence="3">
    <location>
        <begin position="432"/>
        <end position="445"/>
    </location>
</feature>